<dbReference type="EMBL" id="FOQH01000019">
    <property type="protein sequence ID" value="SFJ23070.1"/>
    <property type="molecule type" value="Genomic_DNA"/>
</dbReference>
<organism evidence="1 2">
    <name type="scientific">Albimonas pacifica</name>
    <dbReference type="NCBI Taxonomy" id="1114924"/>
    <lineage>
        <taxon>Bacteria</taxon>
        <taxon>Pseudomonadati</taxon>
        <taxon>Pseudomonadota</taxon>
        <taxon>Alphaproteobacteria</taxon>
        <taxon>Rhodobacterales</taxon>
        <taxon>Paracoccaceae</taxon>
        <taxon>Albimonas</taxon>
    </lineage>
</organism>
<proteinExistence type="predicted"/>
<gene>
    <name evidence="1" type="ORF">SAMN05216258_1195</name>
</gene>
<dbReference type="STRING" id="1114924.SAMN05216258_1195"/>
<keyword evidence="2" id="KW-1185">Reference proteome</keyword>
<evidence type="ECO:0000313" key="2">
    <source>
        <dbReference type="Proteomes" id="UP000199377"/>
    </source>
</evidence>
<dbReference type="Proteomes" id="UP000199377">
    <property type="component" value="Unassembled WGS sequence"/>
</dbReference>
<dbReference type="AlphaFoldDB" id="A0A1I3PP09"/>
<accession>A0A1I3PP09</accession>
<name>A0A1I3PP09_9RHOB</name>
<sequence length="151" mass="16882">MFEHDTPRVVYSQIHAAIHPIITEHDSSDRGEATAEWLARGIDDMGDATWLAPYLADDLRAFGINHRGARFDFPSIAASCACPTLATYALRLAGAKRSARRHIWTFGDVGRDSPVFEAPLDWARGVIWVQFAMFPWVDRGSEDCALEAVRH</sequence>
<evidence type="ECO:0000313" key="1">
    <source>
        <dbReference type="EMBL" id="SFJ23070.1"/>
    </source>
</evidence>
<protein>
    <submittedName>
        <fullName evidence="1">Uncharacterized protein</fullName>
    </submittedName>
</protein>
<dbReference type="RefSeq" id="WP_092865948.1">
    <property type="nucleotide sequence ID" value="NZ_FOQH01000019.1"/>
</dbReference>
<reference evidence="1 2" key="1">
    <citation type="submission" date="2016-10" db="EMBL/GenBank/DDBJ databases">
        <authorList>
            <person name="de Groot N.N."/>
        </authorList>
    </citation>
    <scope>NUCLEOTIDE SEQUENCE [LARGE SCALE GENOMIC DNA]</scope>
    <source>
        <strain evidence="1 2">CGMCC 1.11030</strain>
    </source>
</reference>